<feature type="compositionally biased region" description="Basic and acidic residues" evidence="1">
    <location>
        <begin position="46"/>
        <end position="70"/>
    </location>
</feature>
<evidence type="ECO:0000256" key="1">
    <source>
        <dbReference type="SAM" id="MobiDB-lite"/>
    </source>
</evidence>
<feature type="region of interest" description="Disordered" evidence="1">
    <location>
        <begin position="46"/>
        <end position="86"/>
    </location>
</feature>
<protein>
    <recommendedName>
        <fullName evidence="2">Prolow-density lipoprotein receptor-related protein 1-like beta-propeller domain-containing protein</fullName>
    </recommendedName>
</protein>
<evidence type="ECO:0000259" key="2">
    <source>
        <dbReference type="Pfam" id="PF16472"/>
    </source>
</evidence>
<feature type="compositionally biased region" description="Basic and acidic residues" evidence="1">
    <location>
        <begin position="77"/>
        <end position="86"/>
    </location>
</feature>
<dbReference type="InterPro" id="IPR015943">
    <property type="entry name" value="WD40/YVTN_repeat-like_dom_sf"/>
</dbReference>
<gene>
    <name evidence="3" type="ORF">HMPREF1866_02181</name>
</gene>
<sequence>MYFYYKHYFGGNMKLFNKSLKIVIFTLTVSLFFTACGITKKEDKNKGLEKKYETEENSKDETKEKVKKETEEETEKETEKETETKKEAKVMKNTAVNDGNLVGNMVCYGRMVNNGDVYYFRNPKDQERTYSVDMKGNISRLPGDIYMKDMHILNGNIYYANTSVGDQQDNNFTDRNIYKYSISTGENTKVTNLDFGVGNDSWLSFETLVDNFCYFSYSNGRDGIYHISRVYIDGQDFSEIYTIPQGQNVGNPNVSVVDNKYVYFLTKDGLNCYDMEKRQNSVVIPGFDCQNYIIYDGTIYYTEEDQYLRSSDLTGGNKKIVYDGSSLGFKVDHVQFNIYDNTIYVLEKSYDQKMGSLKKMSMDGSNVVDIADDIKWFNIVNGNVFLRYWDGKSKPDTELYTYNIAANTPIGQMVNFDTAVLNAK</sequence>
<proteinExistence type="predicted"/>
<keyword evidence="4" id="KW-1185">Reference proteome</keyword>
<reference evidence="4" key="1">
    <citation type="submission" date="2016-01" db="EMBL/GenBank/DDBJ databases">
        <authorList>
            <person name="Mitreva M."/>
            <person name="Pepin K.H."/>
            <person name="Mihindukulasuriya K.A."/>
            <person name="Fulton R."/>
            <person name="Fronick C."/>
            <person name="O'Laughlin M."/>
            <person name="Miner T."/>
            <person name="Herter B."/>
            <person name="Rosa B.A."/>
            <person name="Cordes M."/>
            <person name="Tomlinson C."/>
            <person name="Wollam A."/>
            <person name="Palsikar V.B."/>
            <person name="Mardis E.R."/>
            <person name="Wilson R.K."/>
        </authorList>
    </citation>
    <scope>NUCLEOTIDE SEQUENCE [LARGE SCALE GENOMIC DNA]</scope>
    <source>
        <strain evidence="4">DNF00896</strain>
    </source>
</reference>
<organism evidence="3 4">
    <name type="scientific">Lachnoanaerobaculum saburreum</name>
    <dbReference type="NCBI Taxonomy" id="467210"/>
    <lineage>
        <taxon>Bacteria</taxon>
        <taxon>Bacillati</taxon>
        <taxon>Bacillota</taxon>
        <taxon>Clostridia</taxon>
        <taxon>Lachnospirales</taxon>
        <taxon>Lachnospiraceae</taxon>
        <taxon>Lachnoanaerobaculum</taxon>
    </lineage>
</organism>
<dbReference type="Pfam" id="PF16472">
    <property type="entry name" value="DUF5050"/>
    <property type="match status" value="1"/>
</dbReference>
<feature type="domain" description="Prolow-density lipoprotein receptor-related protein 1-like beta-propeller" evidence="2">
    <location>
        <begin position="100"/>
        <end position="392"/>
    </location>
</feature>
<dbReference type="EMBL" id="LSDA01000113">
    <property type="protein sequence ID" value="KXB55376.1"/>
    <property type="molecule type" value="Genomic_DNA"/>
</dbReference>
<dbReference type="InterPro" id="IPR032485">
    <property type="entry name" value="LRP1-like_beta_prop"/>
</dbReference>
<dbReference type="Gene3D" id="2.130.10.10">
    <property type="entry name" value="YVTN repeat-like/Quinoprotein amine dehydrogenase"/>
    <property type="match status" value="1"/>
</dbReference>
<evidence type="ECO:0000313" key="3">
    <source>
        <dbReference type="EMBL" id="KXB55376.1"/>
    </source>
</evidence>
<name>A0A133ZIU8_9FIRM</name>
<dbReference type="PATRIC" id="fig|467210.3.peg.2159"/>
<dbReference type="STRING" id="467210.HMPREF1866_02181"/>
<dbReference type="SUPFAM" id="SSF69304">
    <property type="entry name" value="Tricorn protease N-terminal domain"/>
    <property type="match status" value="1"/>
</dbReference>
<dbReference type="Proteomes" id="UP000070394">
    <property type="component" value="Unassembled WGS sequence"/>
</dbReference>
<dbReference type="AlphaFoldDB" id="A0A133ZIU8"/>
<evidence type="ECO:0000313" key="4">
    <source>
        <dbReference type="Proteomes" id="UP000070394"/>
    </source>
</evidence>
<accession>A0A133ZIU8</accession>
<dbReference type="OrthoDB" id="1874702at2"/>
<comment type="caution">
    <text evidence="3">The sequence shown here is derived from an EMBL/GenBank/DDBJ whole genome shotgun (WGS) entry which is preliminary data.</text>
</comment>